<gene>
    <name evidence="1" type="ORF">FA95DRAFT_1505424</name>
</gene>
<evidence type="ECO:0000313" key="1">
    <source>
        <dbReference type="EMBL" id="KAI0038547.1"/>
    </source>
</evidence>
<evidence type="ECO:0000313" key="2">
    <source>
        <dbReference type="Proteomes" id="UP000814033"/>
    </source>
</evidence>
<name>A0ACB8R3V6_9AGAM</name>
<sequence>MTHCLLDWDGSDEDGGYVHELETQAPPKRKQKATGNAQQSRIPQVQRVLYYAIVTCPNTVRMQITISSPVAVTSRLPARRKNPKSTLPSPPPTSSPTPSSPTRPSTPVRRSNASSSNKDVPFTPYDSTLADGKRQSKQSPATKGLLDVANVHMRIKVANEEAFPDESGTTQMAMASFIEACQEASAPRRRQRFDKDKLYRATVISIVAQRTWNLRGQVKTKAQQLVPTHYGLLKAKNTPANVEDRVNKLLKKGQFHFRDIEKRRGPFGNAIIPALIAAQWLANSTSDAAGLYSGQFNPVSVQLIALVVTSIECGLVDWKTGSRVTKGNEFSYDAYRPVYVRHLESLEKFKKKEPAALASLQRKIYDEAL</sequence>
<reference evidence="1" key="2">
    <citation type="journal article" date="2022" name="New Phytol.">
        <title>Evolutionary transition to the ectomycorrhizal habit in the genomes of a hyperdiverse lineage of mushroom-forming fungi.</title>
        <authorList>
            <person name="Looney B."/>
            <person name="Miyauchi S."/>
            <person name="Morin E."/>
            <person name="Drula E."/>
            <person name="Courty P.E."/>
            <person name="Kohler A."/>
            <person name="Kuo A."/>
            <person name="LaButti K."/>
            <person name="Pangilinan J."/>
            <person name="Lipzen A."/>
            <person name="Riley R."/>
            <person name="Andreopoulos W."/>
            <person name="He G."/>
            <person name="Johnson J."/>
            <person name="Nolan M."/>
            <person name="Tritt A."/>
            <person name="Barry K.W."/>
            <person name="Grigoriev I.V."/>
            <person name="Nagy L.G."/>
            <person name="Hibbett D."/>
            <person name="Henrissat B."/>
            <person name="Matheny P.B."/>
            <person name="Labbe J."/>
            <person name="Martin F.M."/>
        </authorList>
    </citation>
    <scope>NUCLEOTIDE SEQUENCE</scope>
    <source>
        <strain evidence="1">FP105234-sp</strain>
    </source>
</reference>
<protein>
    <submittedName>
        <fullName evidence="1">Uncharacterized protein</fullName>
    </submittedName>
</protein>
<proteinExistence type="predicted"/>
<accession>A0ACB8R3V6</accession>
<dbReference type="EMBL" id="MU276468">
    <property type="protein sequence ID" value="KAI0038547.1"/>
    <property type="molecule type" value="Genomic_DNA"/>
</dbReference>
<keyword evidence="2" id="KW-1185">Reference proteome</keyword>
<organism evidence="1 2">
    <name type="scientific">Auriscalpium vulgare</name>
    <dbReference type="NCBI Taxonomy" id="40419"/>
    <lineage>
        <taxon>Eukaryota</taxon>
        <taxon>Fungi</taxon>
        <taxon>Dikarya</taxon>
        <taxon>Basidiomycota</taxon>
        <taxon>Agaricomycotina</taxon>
        <taxon>Agaricomycetes</taxon>
        <taxon>Russulales</taxon>
        <taxon>Auriscalpiaceae</taxon>
        <taxon>Auriscalpium</taxon>
    </lineage>
</organism>
<comment type="caution">
    <text evidence="1">The sequence shown here is derived from an EMBL/GenBank/DDBJ whole genome shotgun (WGS) entry which is preliminary data.</text>
</comment>
<reference evidence="1" key="1">
    <citation type="submission" date="2021-02" db="EMBL/GenBank/DDBJ databases">
        <authorList>
            <consortium name="DOE Joint Genome Institute"/>
            <person name="Ahrendt S."/>
            <person name="Looney B.P."/>
            <person name="Miyauchi S."/>
            <person name="Morin E."/>
            <person name="Drula E."/>
            <person name="Courty P.E."/>
            <person name="Chicoki N."/>
            <person name="Fauchery L."/>
            <person name="Kohler A."/>
            <person name="Kuo A."/>
            <person name="Labutti K."/>
            <person name="Pangilinan J."/>
            <person name="Lipzen A."/>
            <person name="Riley R."/>
            <person name="Andreopoulos W."/>
            <person name="He G."/>
            <person name="Johnson J."/>
            <person name="Barry K.W."/>
            <person name="Grigoriev I.V."/>
            <person name="Nagy L."/>
            <person name="Hibbett D."/>
            <person name="Henrissat B."/>
            <person name="Matheny P.B."/>
            <person name="Labbe J."/>
            <person name="Martin F."/>
        </authorList>
    </citation>
    <scope>NUCLEOTIDE SEQUENCE</scope>
    <source>
        <strain evidence="1">FP105234-sp</strain>
    </source>
</reference>
<dbReference type="Proteomes" id="UP000814033">
    <property type="component" value="Unassembled WGS sequence"/>
</dbReference>